<dbReference type="Pfam" id="PF08752">
    <property type="entry name" value="COP-gamma_platf"/>
    <property type="match status" value="1"/>
</dbReference>
<dbReference type="OrthoDB" id="5325112at2759"/>
<dbReference type="Proteomes" id="UP001153069">
    <property type="component" value="Unassembled WGS sequence"/>
</dbReference>
<protein>
    <submittedName>
        <fullName evidence="3">Vacuolar sorting protein 39 domain 1</fullName>
    </submittedName>
</protein>
<feature type="compositionally biased region" description="Polar residues" evidence="1">
    <location>
        <begin position="538"/>
        <end position="562"/>
    </location>
</feature>
<dbReference type="GO" id="GO:0006914">
    <property type="term" value="P:autophagy"/>
    <property type="evidence" value="ECO:0007669"/>
    <property type="project" value="TreeGrafter"/>
</dbReference>
<evidence type="ECO:0000313" key="4">
    <source>
        <dbReference type="Proteomes" id="UP001153069"/>
    </source>
</evidence>
<dbReference type="PANTHER" id="PTHR12894:SF27">
    <property type="entry name" value="TRANSFORMING GROWTH FACTOR-BETA RECEPTOR-ASSOCIATED PROTEIN 1"/>
    <property type="match status" value="1"/>
</dbReference>
<feature type="region of interest" description="Disordered" evidence="1">
    <location>
        <begin position="221"/>
        <end position="246"/>
    </location>
</feature>
<feature type="region of interest" description="Disordered" evidence="1">
    <location>
        <begin position="849"/>
        <end position="870"/>
    </location>
</feature>
<comment type="caution">
    <text evidence="3">The sequence shown here is derived from an EMBL/GenBank/DDBJ whole genome shotgun (WGS) entry which is preliminary data.</text>
</comment>
<dbReference type="InterPro" id="IPR037067">
    <property type="entry name" value="Coatomer_gsu_app_sf"/>
</dbReference>
<dbReference type="InterPro" id="IPR032914">
    <property type="entry name" value="Vam6/VPS39/TRAP1"/>
</dbReference>
<dbReference type="InterPro" id="IPR013041">
    <property type="entry name" value="Clathrin_app_Ig-like_sf"/>
</dbReference>
<sequence>MSLEATWDLAASSQPRSFCVYTPPDDTAASIYGGSKAATNPFEVAASHPSEEQTAQAIVVGTERGSLHYRTYAPAPLVGLTKGAKQQQQQQQQQAQQQRRGQHGPHKVQVALGMNQNMPQLPRTYYPVDFSGLAGGVVAVVGVPPYLFLVLIDDHRGNSAAHPGAFGAHWMTLSQGRFGVWQPPTNSNMKFPLPRMSCAVHHPHCGIVYAAGRQLGQVAVPDLSSNSSNASRSRPPRTPTTTGSSNNFRIRFAHVTLPAPGARSGPDAMAISGNGSVVVVAVGNVFVAVAGSRRTTAGFMEEDGGAFSTAAAAGNAPGNISTTKLISFAQSSQVHPVLCLDVRDPSMQDPDWSCWFLASSRTCSVVDFYNGPPPRLSSSSPRGDVVTLASPILAAASSWPWLVVLTSDGLLSVRSPSCLAIALRTVEVGTRPNDYFSLRTLQVDAQKTWIVAISYAGQAKVLHCQPDSAQDLADRFMRLAIDALGANGFPRAALAEAVHASFTATSYVGPEPTPHSRYLFKHYLEAILGLMDLESGATTSWPTQQSSAPGGNNSGTARTGNNRAGEAAQHQGAFGEAHPSATASTQQISTASRRWQGRLPAVVSASSPPSLLTGTALLCLVCAYMQPPQASLANRAAKACASQLGMIVAPHQLESDGAVQVCDSVAETLLQESLHMGEFSLRASPKPIVSSSSAAARGAVPMEFVEASVWLLRSCGKHERAMQILYERMQHQQQSSSGSSSSQLGWSQIKYDSYTATHLSELWGSGRDEGCKLVLQSAATRRLLEHNPRLGLSAFTALHPQNPAQWKALNANDDPLAHPTYPRQVLQLLQSIQPVIPYGSARKDRLVSTNPSLLSDGDVTPKSTLDEDDGGDVGLTILPLESGRALAVTFLESALGIATGRPSEEDEFDSLPMEDGFVERVADFHDELAFLLLEGVIAERGDGNDPADSKTNDDDDNAMGRIFRRKLRRLLRWPLCKVRSDRFLSALPPSFLQERAFVLGNVGRHKDALTILFRDLKRMDLALEYCDVRHEQIQAKREREKARRQQQGGGFFDDLVISEQEQRYLEPGATTDCAYVPLVQVALESSETPEKGTASAIQILALRRSVMDWGAALRLLPKDVPVSAVARPFLIPALVESESQVRRLSVVSSLLRSRYMSLKQQLTGAQLKAQENLHVVPQLKNLRLGNPLHSTKPLAARPSSSASPTFPDVMIIKHFFPRHLVIQAKVKHTLEGRSLGDVTFVVAESSEEAIQPSLQVPLKVLPYDVQGSTWCVLSASPQRMDSLAILTCELRYTVLDAEGTSGFATVESVSSGGGRTYVEELQDLEVYATHFQ</sequence>
<accession>A0A9N8D4G8</accession>
<dbReference type="GO" id="GO:0030126">
    <property type="term" value="C:COPI vesicle coat"/>
    <property type="evidence" value="ECO:0007669"/>
    <property type="project" value="InterPro"/>
</dbReference>
<feature type="compositionally biased region" description="Low complexity" evidence="1">
    <location>
        <begin position="224"/>
        <end position="246"/>
    </location>
</feature>
<feature type="compositionally biased region" description="Polar residues" evidence="1">
    <location>
        <begin position="581"/>
        <end position="591"/>
    </location>
</feature>
<dbReference type="EMBL" id="CAICTM010000002">
    <property type="protein sequence ID" value="CAB9496192.1"/>
    <property type="molecule type" value="Genomic_DNA"/>
</dbReference>
<keyword evidence="4" id="KW-1185">Reference proteome</keyword>
<dbReference type="Gene3D" id="2.60.40.1480">
    <property type="entry name" value="Coatomer, gamma subunit, appendage domain"/>
    <property type="match status" value="1"/>
</dbReference>
<feature type="compositionally biased region" description="Low complexity" evidence="1">
    <location>
        <begin position="82"/>
        <end position="99"/>
    </location>
</feature>
<feature type="domain" description="Coatomer gamma subunit appendage Ig-like subdomain" evidence="2">
    <location>
        <begin position="1169"/>
        <end position="1302"/>
    </location>
</feature>
<dbReference type="GO" id="GO:0006886">
    <property type="term" value="P:intracellular protein transport"/>
    <property type="evidence" value="ECO:0007669"/>
    <property type="project" value="InterPro"/>
</dbReference>
<dbReference type="GO" id="GO:0034058">
    <property type="term" value="P:endosomal vesicle fusion"/>
    <property type="evidence" value="ECO:0007669"/>
    <property type="project" value="TreeGrafter"/>
</dbReference>
<dbReference type="GO" id="GO:0005198">
    <property type="term" value="F:structural molecule activity"/>
    <property type="evidence" value="ECO:0007669"/>
    <property type="project" value="InterPro"/>
</dbReference>
<evidence type="ECO:0000313" key="3">
    <source>
        <dbReference type="EMBL" id="CAB9496192.1"/>
    </source>
</evidence>
<organism evidence="3 4">
    <name type="scientific">Seminavis robusta</name>
    <dbReference type="NCBI Taxonomy" id="568900"/>
    <lineage>
        <taxon>Eukaryota</taxon>
        <taxon>Sar</taxon>
        <taxon>Stramenopiles</taxon>
        <taxon>Ochrophyta</taxon>
        <taxon>Bacillariophyta</taxon>
        <taxon>Bacillariophyceae</taxon>
        <taxon>Bacillariophycidae</taxon>
        <taxon>Naviculales</taxon>
        <taxon>Naviculaceae</taxon>
        <taxon>Seminavis</taxon>
    </lineage>
</organism>
<gene>
    <name evidence="3" type="ORF">SEMRO_2_G001680.1</name>
</gene>
<feature type="region of interest" description="Disordered" evidence="1">
    <location>
        <begin position="538"/>
        <end position="591"/>
    </location>
</feature>
<dbReference type="PANTHER" id="PTHR12894">
    <property type="entry name" value="CNH DOMAIN CONTAINING"/>
    <property type="match status" value="1"/>
</dbReference>
<evidence type="ECO:0000259" key="2">
    <source>
        <dbReference type="Pfam" id="PF08752"/>
    </source>
</evidence>
<feature type="region of interest" description="Disordered" evidence="1">
    <location>
        <begin position="80"/>
        <end position="106"/>
    </location>
</feature>
<dbReference type="SUPFAM" id="SSF49348">
    <property type="entry name" value="Clathrin adaptor appendage domain"/>
    <property type="match status" value="1"/>
</dbReference>
<dbReference type="InterPro" id="IPR013040">
    <property type="entry name" value="Coatomer_gsu_app_Ig-like_dom"/>
</dbReference>
<proteinExistence type="predicted"/>
<reference evidence="3" key="1">
    <citation type="submission" date="2020-06" db="EMBL/GenBank/DDBJ databases">
        <authorList>
            <consortium name="Plant Systems Biology data submission"/>
        </authorList>
    </citation>
    <scope>NUCLEOTIDE SEQUENCE</scope>
    <source>
        <strain evidence="3">D6</strain>
    </source>
</reference>
<name>A0A9N8D4G8_9STRA</name>
<evidence type="ECO:0000256" key="1">
    <source>
        <dbReference type="SAM" id="MobiDB-lite"/>
    </source>
</evidence>